<organism evidence="2 3">
    <name type="scientific">Purpureocillium lilacinum</name>
    <name type="common">Paecilomyces lilacinus</name>
    <dbReference type="NCBI Taxonomy" id="33203"/>
    <lineage>
        <taxon>Eukaryota</taxon>
        <taxon>Fungi</taxon>
        <taxon>Dikarya</taxon>
        <taxon>Ascomycota</taxon>
        <taxon>Pezizomycotina</taxon>
        <taxon>Sordariomycetes</taxon>
        <taxon>Hypocreomycetidae</taxon>
        <taxon>Hypocreales</taxon>
        <taxon>Ophiocordycipitaceae</taxon>
        <taxon>Purpureocillium</taxon>
    </lineage>
</organism>
<evidence type="ECO:0000256" key="1">
    <source>
        <dbReference type="SAM" id="MobiDB-lite"/>
    </source>
</evidence>
<dbReference type="Proteomes" id="UP000078240">
    <property type="component" value="Unassembled WGS sequence"/>
</dbReference>
<comment type="caution">
    <text evidence="2">The sequence shown here is derived from an EMBL/GenBank/DDBJ whole genome shotgun (WGS) entry which is preliminary data.</text>
</comment>
<feature type="region of interest" description="Disordered" evidence="1">
    <location>
        <begin position="117"/>
        <end position="136"/>
    </location>
</feature>
<gene>
    <name evidence="2" type="ORF">VFPBJ_07989</name>
</gene>
<sequence length="150" mass="17072">MPTQPSTGSLPCRACPVARHVALQCHSSSRASLPPPSRPHGRRQGLLPVAEPTHARGWRVAAWQHGIIWIWGPLRLDVVRETSRRERSESCWPFRAARHLDERQRYTAVDRVLRARPATQRYPRHPSDAHGSSPQFSSNWWIGATRAQEP</sequence>
<name>A0A179GI25_PURLI</name>
<reference evidence="2 3" key="1">
    <citation type="submission" date="2016-01" db="EMBL/GenBank/DDBJ databases">
        <title>Biosynthesis of antibiotic leucinostatins and their inhibition on Phytophthora in bio-control Purpureocillium lilacinum.</title>
        <authorList>
            <person name="Wang G."/>
            <person name="Liu Z."/>
            <person name="Lin R."/>
            <person name="Li E."/>
            <person name="Mao Z."/>
            <person name="Ling J."/>
            <person name="Yin W."/>
            <person name="Xie B."/>
        </authorList>
    </citation>
    <scope>NUCLEOTIDE SEQUENCE [LARGE SCALE GENOMIC DNA]</scope>
    <source>
        <strain evidence="2">PLBJ-1</strain>
    </source>
</reference>
<dbReference type="AlphaFoldDB" id="A0A179GI25"/>
<protein>
    <submittedName>
        <fullName evidence="2">Uncharacterized protein</fullName>
    </submittedName>
</protein>
<evidence type="ECO:0000313" key="2">
    <source>
        <dbReference type="EMBL" id="OAQ77517.1"/>
    </source>
</evidence>
<proteinExistence type="predicted"/>
<evidence type="ECO:0000313" key="3">
    <source>
        <dbReference type="Proteomes" id="UP000078240"/>
    </source>
</evidence>
<accession>A0A179GI25</accession>
<dbReference type="EMBL" id="LSBH01000006">
    <property type="protein sequence ID" value="OAQ77517.1"/>
    <property type="molecule type" value="Genomic_DNA"/>
</dbReference>